<evidence type="ECO:0000313" key="2">
    <source>
        <dbReference type="EMBL" id="ROT70908.1"/>
    </source>
</evidence>
<feature type="signal peptide" evidence="1">
    <location>
        <begin position="1"/>
        <end position="18"/>
    </location>
</feature>
<sequence length="249" mass="27242">MNFRVVLLVAVAAGVCSGQEQPLLGPLLDLVTPQEIELFMKAPSINLDTCIGILKNVSKCRTGAKLFLNLANTLSDSGFKCSTCSPEHQSLIDRTLAKSERTWRLHSNIVPSAGLPSSTKRPRALCLKMNAPRLLSLVALLAHGAWCQRPMGSNIDALLEIVSEKQIVDILKGERLDLENCFSVTKDVKTCMAVTRTFIALAQQLSHTGYQCDACEPSQQALIDKFLDTVRGTPNCRYLVSVLPIPDFC</sequence>
<dbReference type="EMBL" id="QCYY01002370">
    <property type="protein sequence ID" value="ROT70908.1"/>
    <property type="molecule type" value="Genomic_DNA"/>
</dbReference>
<accession>A0A423T3T2</accession>
<gene>
    <name evidence="2" type="ORF">C7M84_010782</name>
</gene>
<reference evidence="2 3" key="2">
    <citation type="submission" date="2019-01" db="EMBL/GenBank/DDBJ databases">
        <title>The decoding of complex shrimp genome reveals the adaptation for benthos swimmer, frequently molting mechanism and breeding impact on genome.</title>
        <authorList>
            <person name="Sun Y."/>
            <person name="Gao Y."/>
            <person name="Yu Y."/>
        </authorList>
    </citation>
    <scope>NUCLEOTIDE SEQUENCE [LARGE SCALE GENOMIC DNA]</scope>
    <source>
        <tissue evidence="2">Muscle</tissue>
    </source>
</reference>
<reference evidence="2 3" key="1">
    <citation type="submission" date="2018-04" db="EMBL/GenBank/DDBJ databases">
        <authorList>
            <person name="Zhang X."/>
            <person name="Yuan J."/>
            <person name="Li F."/>
            <person name="Xiang J."/>
        </authorList>
    </citation>
    <scope>NUCLEOTIDE SEQUENCE [LARGE SCALE GENOMIC DNA]</scope>
    <source>
        <tissue evidence="2">Muscle</tissue>
    </source>
</reference>
<feature type="chain" id="PRO_5019359667" evidence="1">
    <location>
        <begin position="19"/>
        <end position="249"/>
    </location>
</feature>
<keyword evidence="3" id="KW-1185">Reference proteome</keyword>
<evidence type="ECO:0000256" key="1">
    <source>
        <dbReference type="SAM" id="SignalP"/>
    </source>
</evidence>
<proteinExistence type="predicted"/>
<name>A0A423T3T2_PENVA</name>
<dbReference type="OrthoDB" id="6360127at2759"/>
<comment type="caution">
    <text evidence="2">The sequence shown here is derived from an EMBL/GenBank/DDBJ whole genome shotgun (WGS) entry which is preliminary data.</text>
</comment>
<keyword evidence="1" id="KW-0732">Signal</keyword>
<organism evidence="2 3">
    <name type="scientific">Penaeus vannamei</name>
    <name type="common">Whiteleg shrimp</name>
    <name type="synonym">Litopenaeus vannamei</name>
    <dbReference type="NCBI Taxonomy" id="6689"/>
    <lineage>
        <taxon>Eukaryota</taxon>
        <taxon>Metazoa</taxon>
        <taxon>Ecdysozoa</taxon>
        <taxon>Arthropoda</taxon>
        <taxon>Crustacea</taxon>
        <taxon>Multicrustacea</taxon>
        <taxon>Malacostraca</taxon>
        <taxon>Eumalacostraca</taxon>
        <taxon>Eucarida</taxon>
        <taxon>Decapoda</taxon>
        <taxon>Dendrobranchiata</taxon>
        <taxon>Penaeoidea</taxon>
        <taxon>Penaeidae</taxon>
        <taxon>Penaeus</taxon>
    </lineage>
</organism>
<dbReference type="Proteomes" id="UP000283509">
    <property type="component" value="Unassembled WGS sequence"/>
</dbReference>
<evidence type="ECO:0000313" key="3">
    <source>
        <dbReference type="Proteomes" id="UP000283509"/>
    </source>
</evidence>
<dbReference type="AlphaFoldDB" id="A0A423T3T2"/>
<protein>
    <submittedName>
        <fullName evidence="2">Uncharacterized protein</fullName>
    </submittedName>
</protein>